<dbReference type="InterPro" id="IPR036249">
    <property type="entry name" value="Thioredoxin-like_sf"/>
</dbReference>
<dbReference type="CDD" id="cd02966">
    <property type="entry name" value="TlpA_like_family"/>
    <property type="match status" value="1"/>
</dbReference>
<name>A0ABP9ACQ7_9FLAO</name>
<comment type="caution">
    <text evidence="7">The sequence shown here is derived from an EMBL/GenBank/DDBJ whole genome shotgun (WGS) entry which is preliminary data.</text>
</comment>
<dbReference type="PANTHER" id="PTHR42852">
    <property type="entry name" value="THIOL:DISULFIDE INTERCHANGE PROTEIN DSBE"/>
    <property type="match status" value="1"/>
</dbReference>
<dbReference type="InterPro" id="IPR013766">
    <property type="entry name" value="Thioredoxin_domain"/>
</dbReference>
<evidence type="ECO:0000256" key="4">
    <source>
        <dbReference type="ARBA" id="ARBA00023284"/>
    </source>
</evidence>
<feature type="signal peptide" evidence="5">
    <location>
        <begin position="1"/>
        <end position="22"/>
    </location>
</feature>
<comment type="subcellular location">
    <subcellularLocation>
        <location evidence="1">Cell envelope</location>
    </subcellularLocation>
</comment>
<dbReference type="SUPFAM" id="SSF52833">
    <property type="entry name" value="Thioredoxin-like"/>
    <property type="match status" value="1"/>
</dbReference>
<protein>
    <recommendedName>
        <fullName evidence="6">Thioredoxin domain-containing protein</fullName>
    </recommendedName>
</protein>
<dbReference type="Gene3D" id="3.40.30.10">
    <property type="entry name" value="Glutaredoxin"/>
    <property type="match status" value="1"/>
</dbReference>
<evidence type="ECO:0000256" key="3">
    <source>
        <dbReference type="ARBA" id="ARBA00023157"/>
    </source>
</evidence>
<evidence type="ECO:0000256" key="1">
    <source>
        <dbReference type="ARBA" id="ARBA00004196"/>
    </source>
</evidence>
<keyword evidence="4" id="KW-0676">Redox-active center</keyword>
<dbReference type="Pfam" id="PF13905">
    <property type="entry name" value="Thioredoxin_8"/>
    <property type="match status" value="1"/>
</dbReference>
<dbReference type="InterPro" id="IPR012336">
    <property type="entry name" value="Thioredoxin-like_fold"/>
</dbReference>
<gene>
    <name evidence="7" type="ORF">GCM10023230_30190</name>
</gene>
<feature type="domain" description="Thioredoxin" evidence="6">
    <location>
        <begin position="155"/>
        <end position="299"/>
    </location>
</feature>
<dbReference type="InterPro" id="IPR050553">
    <property type="entry name" value="Thioredoxin_ResA/DsbE_sf"/>
</dbReference>
<evidence type="ECO:0000256" key="5">
    <source>
        <dbReference type="SAM" id="SignalP"/>
    </source>
</evidence>
<proteinExistence type="predicted"/>
<accession>A0ABP9ACQ7</accession>
<dbReference type="Proteomes" id="UP001500141">
    <property type="component" value="Unassembled WGS sequence"/>
</dbReference>
<reference evidence="8" key="1">
    <citation type="journal article" date="2019" name="Int. J. Syst. Evol. Microbiol.">
        <title>The Global Catalogue of Microorganisms (GCM) 10K type strain sequencing project: providing services to taxonomists for standard genome sequencing and annotation.</title>
        <authorList>
            <consortium name="The Broad Institute Genomics Platform"/>
            <consortium name="The Broad Institute Genome Sequencing Center for Infectious Disease"/>
            <person name="Wu L."/>
            <person name="Ma J."/>
        </authorList>
    </citation>
    <scope>NUCLEOTIDE SEQUENCE [LARGE SCALE GENOMIC DNA]</scope>
    <source>
        <strain evidence="8">JCM 18198</strain>
    </source>
</reference>
<dbReference type="PROSITE" id="PS51352">
    <property type="entry name" value="THIOREDOXIN_2"/>
    <property type="match status" value="1"/>
</dbReference>
<dbReference type="EMBL" id="BAABIP010000022">
    <property type="protein sequence ID" value="GAA4776961.1"/>
    <property type="molecule type" value="Genomic_DNA"/>
</dbReference>
<keyword evidence="8" id="KW-1185">Reference proteome</keyword>
<evidence type="ECO:0000256" key="2">
    <source>
        <dbReference type="ARBA" id="ARBA00022748"/>
    </source>
</evidence>
<keyword evidence="5" id="KW-0732">Signal</keyword>
<evidence type="ECO:0000313" key="7">
    <source>
        <dbReference type="EMBL" id="GAA4776961.1"/>
    </source>
</evidence>
<dbReference type="PROSITE" id="PS00194">
    <property type="entry name" value="THIOREDOXIN_1"/>
    <property type="match status" value="1"/>
</dbReference>
<evidence type="ECO:0000259" key="6">
    <source>
        <dbReference type="PROSITE" id="PS51352"/>
    </source>
</evidence>
<keyword evidence="2" id="KW-0201">Cytochrome c-type biogenesis</keyword>
<keyword evidence="3" id="KW-1015">Disulfide bond</keyword>
<organism evidence="7 8">
    <name type="scientific">Flavobacterium hankyongi</name>
    <dbReference type="NCBI Taxonomy" id="1176532"/>
    <lineage>
        <taxon>Bacteria</taxon>
        <taxon>Pseudomonadati</taxon>
        <taxon>Bacteroidota</taxon>
        <taxon>Flavobacteriia</taxon>
        <taxon>Flavobacteriales</taxon>
        <taxon>Flavobacteriaceae</taxon>
        <taxon>Flavobacterium</taxon>
    </lineage>
</organism>
<dbReference type="RefSeq" id="WP_264543029.1">
    <property type="nucleotide sequence ID" value="NZ_BAABIP010000022.1"/>
</dbReference>
<feature type="chain" id="PRO_5045670973" description="Thioredoxin domain-containing protein" evidence="5">
    <location>
        <begin position="23"/>
        <end position="299"/>
    </location>
</feature>
<dbReference type="InterPro" id="IPR017937">
    <property type="entry name" value="Thioredoxin_CS"/>
</dbReference>
<evidence type="ECO:0000313" key="8">
    <source>
        <dbReference type="Proteomes" id="UP001500141"/>
    </source>
</evidence>
<sequence length="299" mass="34769">MFKKKYRILISLFFLFSLNGFSQQKNDCSKLELDKLHSKTKFVKDSITVLKKTVEAKIKDESNNLKKDLLKLKLDSLYNVLDKNDIEELKIDIQFCKQNPDCLYSFDLVNGQVSRQPGKDFYNDFEYVYNNSSKEIKESESGKKMIEKLKYFKQSMVGSLAPNLSGIDINGKNISLTNYRKKKFVLIDFWASWCAPCREEIPFIKTVGKKYQEYLEIIAISDDKYISKMIEAINKEGIEEWKHYSIEQNNSSARKDYFVNGIPHKVLIDLNGKIIGKWKGSGELNKKEISVLLFNTFGF</sequence>
<dbReference type="PANTHER" id="PTHR42852:SF6">
    <property type="entry name" value="THIOL:DISULFIDE INTERCHANGE PROTEIN DSBE"/>
    <property type="match status" value="1"/>
</dbReference>